<evidence type="ECO:0000256" key="3">
    <source>
        <dbReference type="ARBA" id="ARBA00022741"/>
    </source>
</evidence>
<dbReference type="KEGG" id="sre:PTSG_11452"/>
<keyword evidence="4" id="KW-0227">DNA damage</keyword>
<dbReference type="GeneID" id="16068049"/>
<evidence type="ECO:0000256" key="1">
    <source>
        <dbReference type="ARBA" id="ARBA00004123"/>
    </source>
</evidence>
<evidence type="ECO:0000256" key="5">
    <source>
        <dbReference type="ARBA" id="ARBA00022806"/>
    </source>
</evidence>
<dbReference type="InterPro" id="IPR058951">
    <property type="entry name" value="WHD_Rad26_CSB-like"/>
</dbReference>
<evidence type="ECO:0000256" key="9">
    <source>
        <dbReference type="ARBA" id="ARBA00023242"/>
    </source>
</evidence>
<evidence type="ECO:0000313" key="13">
    <source>
        <dbReference type="Proteomes" id="UP000007799"/>
    </source>
</evidence>
<keyword evidence="8" id="KW-0234">DNA repair</keyword>
<dbReference type="CDD" id="cd22254">
    <property type="entry name" value="CSB_WHD"/>
    <property type="match status" value="1"/>
</dbReference>
<organism evidence="13">
    <name type="scientific">Salpingoeca rosetta (strain ATCC 50818 / BSB-021)</name>
    <dbReference type="NCBI Taxonomy" id="946362"/>
    <lineage>
        <taxon>Eukaryota</taxon>
        <taxon>Choanoflagellata</taxon>
        <taxon>Craspedida</taxon>
        <taxon>Salpingoecidae</taxon>
        <taxon>Salpingoeca</taxon>
    </lineage>
</organism>
<dbReference type="EMBL" id="GL833041">
    <property type="protein sequence ID" value="EGD83281.1"/>
    <property type="molecule type" value="Genomic_DNA"/>
</dbReference>
<evidence type="ECO:0000256" key="8">
    <source>
        <dbReference type="ARBA" id="ARBA00023204"/>
    </source>
</evidence>
<dbReference type="RefSeq" id="XP_004987531.1">
    <property type="nucleotide sequence ID" value="XM_004987474.1"/>
</dbReference>
<evidence type="ECO:0000256" key="4">
    <source>
        <dbReference type="ARBA" id="ARBA00022763"/>
    </source>
</evidence>
<proteinExistence type="inferred from homology"/>
<name>F2UTH4_SALR5</name>
<evidence type="ECO:0000256" key="7">
    <source>
        <dbReference type="ARBA" id="ARBA00023125"/>
    </source>
</evidence>
<dbReference type="AlphaFoldDB" id="F2UTH4"/>
<keyword evidence="7" id="KW-0238">DNA-binding</keyword>
<reference evidence="12" key="1">
    <citation type="submission" date="2009-08" db="EMBL/GenBank/DDBJ databases">
        <title>Annotation of Salpingoeca rosetta.</title>
        <authorList>
            <consortium name="The Broad Institute Genome Sequencing Platform"/>
            <person name="Russ C."/>
            <person name="Cuomo C."/>
            <person name="Burger G."/>
            <person name="Gray M.W."/>
            <person name="Holland P.W.H."/>
            <person name="King N."/>
            <person name="Lang F.B.F."/>
            <person name="Roger A.J."/>
            <person name="Ruiz-Trillo I."/>
            <person name="Young S.K."/>
            <person name="Zeng Q."/>
            <person name="Gargeya S."/>
            <person name="Alvarado L."/>
            <person name="Berlin A."/>
            <person name="Chapman S.B."/>
            <person name="Chen Z."/>
            <person name="Freedman E."/>
            <person name="Gellesch M."/>
            <person name="Goldberg J."/>
            <person name="Griggs A."/>
            <person name="Gujja S."/>
            <person name="Heilman E."/>
            <person name="Heiman D."/>
            <person name="Howarth C."/>
            <person name="Mehta T."/>
            <person name="Neiman D."/>
            <person name="Pearson M."/>
            <person name="Roberts A."/>
            <person name="Saif S."/>
            <person name="Shea T."/>
            <person name="Shenoy N."/>
            <person name="Sisk P."/>
            <person name="Stolte C."/>
            <person name="Sykes S."/>
            <person name="White J."/>
            <person name="Yandava C."/>
            <person name="Haas B."/>
            <person name="Nusbaum C."/>
            <person name="Birren B."/>
        </authorList>
    </citation>
    <scope>NUCLEOTIDE SEQUENCE [LARGE SCALE GENOMIC DNA]</scope>
    <source>
        <strain evidence="12">ATCC 50818</strain>
    </source>
</reference>
<feature type="compositionally biased region" description="Gly residues" evidence="10">
    <location>
        <begin position="14"/>
        <end position="28"/>
    </location>
</feature>
<evidence type="ECO:0000256" key="10">
    <source>
        <dbReference type="SAM" id="MobiDB-lite"/>
    </source>
</evidence>
<dbReference type="OrthoDB" id="10252227at2759"/>
<keyword evidence="5" id="KW-0347">Helicase</keyword>
<keyword evidence="9" id="KW-0539">Nucleus</keyword>
<keyword evidence="13" id="KW-1185">Reference proteome</keyword>
<comment type="similarity">
    <text evidence="2">Belongs to the SNF2/RAD54 helicase family.</text>
</comment>
<accession>F2UTH4</accession>
<evidence type="ECO:0000313" key="12">
    <source>
        <dbReference type="EMBL" id="EGD83281.1"/>
    </source>
</evidence>
<keyword evidence="3" id="KW-0547">Nucleotide-binding</keyword>
<feature type="domain" description="Rad26/CSB-like winged helix DNA-binding" evidence="11">
    <location>
        <begin position="74"/>
        <end position="134"/>
    </location>
</feature>
<evidence type="ECO:0000259" key="11">
    <source>
        <dbReference type="Pfam" id="PF25875"/>
    </source>
</evidence>
<protein>
    <recommendedName>
        <fullName evidence="11">Rad26/CSB-like winged helix DNA-binding domain-containing protein</fullName>
    </recommendedName>
</protein>
<sequence>MQLQVSAAKRFGGGRKTFGAGGAGGGDGTSPSSSGDGDGRGRGDTTGSRGIMAQIKKRKQDVSAAHASEFAVPLLKEIRQFIKEKGGRASTQALLDHFNKRVAGSRQAVFVRLLHSTCTFSRVGSKGYWSIKPE</sequence>
<gene>
    <name evidence="12" type="ORF">PTSG_11452</name>
</gene>
<keyword evidence="5" id="KW-0378">Hydrolase</keyword>
<dbReference type="STRING" id="946362.F2UTH4"/>
<evidence type="ECO:0000256" key="2">
    <source>
        <dbReference type="ARBA" id="ARBA00007025"/>
    </source>
</evidence>
<evidence type="ECO:0000256" key="6">
    <source>
        <dbReference type="ARBA" id="ARBA00022840"/>
    </source>
</evidence>
<dbReference type="Pfam" id="PF25875">
    <property type="entry name" value="WHD_Rad26_CSB"/>
    <property type="match status" value="1"/>
</dbReference>
<dbReference type="InParanoid" id="F2UTH4"/>
<keyword evidence="6" id="KW-0067">ATP-binding</keyword>
<feature type="region of interest" description="Disordered" evidence="10">
    <location>
        <begin position="1"/>
        <end position="50"/>
    </location>
</feature>
<comment type="subcellular location">
    <subcellularLocation>
        <location evidence="1">Nucleus</location>
    </subcellularLocation>
</comment>
<dbReference type="Proteomes" id="UP000007799">
    <property type="component" value="Unassembled WGS sequence"/>
</dbReference>